<evidence type="ECO:0000256" key="1">
    <source>
        <dbReference type="ARBA" id="ARBA00022679"/>
    </source>
</evidence>
<keyword evidence="1" id="KW-0808">Transferase</keyword>
<dbReference type="Gene3D" id="3.40.250.10">
    <property type="entry name" value="Rhodanese-like domain"/>
    <property type="match status" value="1"/>
</dbReference>
<evidence type="ECO:0000313" key="6">
    <source>
        <dbReference type="EMBL" id="ARO91382.1"/>
    </source>
</evidence>
<proteinExistence type="predicted"/>
<dbReference type="CDD" id="cd00158">
    <property type="entry name" value="RHOD"/>
    <property type="match status" value="1"/>
</dbReference>
<gene>
    <name evidence="6" type="primary">moeB</name>
    <name evidence="7" type="synonym">orf383</name>
    <name evidence="7" type="ORF">Rhodc_191</name>
</gene>
<reference evidence="7" key="1">
    <citation type="journal article" date="2016" name="BMC Biol.">
        <title>Parallel evolution of highly conserved plastid genome architecture in red seaweeds and seed plants.</title>
        <authorList>
            <person name="Lee J."/>
            <person name="Cho C.H."/>
            <person name="Park S.I."/>
            <person name="Choi J.W."/>
            <person name="Song H.S."/>
            <person name="West J.A."/>
            <person name="Bhattacharya D."/>
            <person name="Yoon H.S."/>
        </authorList>
    </citation>
    <scope>NUCLEOTIDE SEQUENCE</scope>
</reference>
<dbReference type="InterPro" id="IPR001763">
    <property type="entry name" value="Rhodanese-like_dom"/>
</dbReference>
<keyword evidence="2" id="KW-0547">Nucleotide-binding</keyword>
<dbReference type="Gene3D" id="3.40.50.720">
    <property type="entry name" value="NAD(P)-binding Rossmann-like Domain"/>
    <property type="match status" value="1"/>
</dbReference>
<feature type="domain" description="Rhodanese" evidence="5">
    <location>
        <begin position="288"/>
        <end position="369"/>
    </location>
</feature>
<dbReference type="SMART" id="SM00450">
    <property type="entry name" value="RHOD"/>
    <property type="match status" value="1"/>
</dbReference>
<dbReference type="GO" id="GO:0004792">
    <property type="term" value="F:thiosulfate-cyanide sulfurtransferase activity"/>
    <property type="evidence" value="ECO:0007669"/>
    <property type="project" value="TreeGrafter"/>
</dbReference>
<dbReference type="EMBL" id="KY709212">
    <property type="protein sequence ID" value="ARO91382.1"/>
    <property type="molecule type" value="Genomic_DNA"/>
</dbReference>
<name>A0A1X9PV61_9RHOD</name>
<dbReference type="GO" id="GO:0016779">
    <property type="term" value="F:nucleotidyltransferase activity"/>
    <property type="evidence" value="ECO:0007669"/>
    <property type="project" value="TreeGrafter"/>
</dbReference>
<dbReference type="GO" id="GO:0005829">
    <property type="term" value="C:cytosol"/>
    <property type="evidence" value="ECO:0007669"/>
    <property type="project" value="TreeGrafter"/>
</dbReference>
<dbReference type="InterPro" id="IPR035985">
    <property type="entry name" value="Ubiquitin-activating_enz"/>
</dbReference>
<reference evidence="6" key="2">
    <citation type="submission" date="2017-03" db="EMBL/GenBank/DDBJ databases">
        <title>The new red algal subphylum Proteorhodophytina comprises the largest and most divergent plastid genomes known.</title>
        <authorList>
            <person name="Munoz-Gomez S.A."/>
            <person name="Mejia-Franco F.G."/>
            <person name="Durnin K."/>
            <person name="Morgan C."/>
            <person name="Grisdale C.J."/>
            <person name="Archibald J.M."/>
            <person name="Slamovits C.H."/>
        </authorList>
    </citation>
    <scope>NUCLEOTIDE SEQUENCE</scope>
    <source>
        <strain evidence="6">UTEX LB2715</strain>
    </source>
</reference>
<evidence type="ECO:0000313" key="7">
    <source>
        <dbReference type="EMBL" id="ASK39723.1"/>
    </source>
</evidence>
<keyword evidence="6" id="KW-0150">Chloroplast</keyword>
<keyword evidence="3" id="KW-0067">ATP-binding</keyword>
<dbReference type="InterPro" id="IPR000594">
    <property type="entry name" value="ThiF_NAD_FAD-bd"/>
</dbReference>
<dbReference type="InterPro" id="IPR045886">
    <property type="entry name" value="ThiF/MoeB/HesA"/>
</dbReference>
<sequence>MLNFNVEKINLSLQEYKRYSRNLILKEVGIQGQKRLKVATVLCIGAGGLATPLLMYLSATGIGCIGIVDNDFVSLSNLQRQVLYNTSFIGTSKVQAAKLQIQQINPNCIVHTYATKLNYNNAVLIISEYDIIVDATDNFITRYLLSDVCSLLNKPLVYGAILKNLGHVSVFNYRGGPNYRDLYPISPSPNSVPSCGEGGIFPGLAAIIGTLQSNEVIKIILGAGVVLSGEMLVYDFLTTKFSRLQINKAQSLYRRYFLKKLNNSLDSFSYSNSTRDIMKQLEISQIVLSEKNLLVDVRTSQEYNLYHIQDAVNIPLEELRMPKNIERLNQEFNIGKKIILYCQSNSRSLAALVILLNMNLIPYRLRGGIGTVL</sequence>
<dbReference type="Pfam" id="PF00899">
    <property type="entry name" value="ThiF"/>
    <property type="match status" value="1"/>
</dbReference>
<keyword evidence="6" id="KW-0934">Plastid</keyword>
<geneLocation type="plastid" evidence="6"/>
<dbReference type="PROSITE" id="PS50206">
    <property type="entry name" value="RHODANESE_3"/>
    <property type="match status" value="1"/>
</dbReference>
<dbReference type="PANTHER" id="PTHR10953:SF102">
    <property type="entry name" value="ADENYLYLTRANSFERASE AND SULFURTRANSFERASE MOCS3"/>
    <property type="match status" value="1"/>
</dbReference>
<protein>
    <recommendedName>
        <fullName evidence="4">Probable molybdopterin-synthase adenylyltransferase</fullName>
    </recommendedName>
</protein>
<dbReference type="GO" id="GO:0008641">
    <property type="term" value="F:ubiquitin-like modifier activating enzyme activity"/>
    <property type="evidence" value="ECO:0007669"/>
    <property type="project" value="InterPro"/>
</dbReference>
<evidence type="ECO:0000256" key="3">
    <source>
        <dbReference type="ARBA" id="ARBA00022840"/>
    </source>
</evidence>
<dbReference type="GO" id="GO:0008146">
    <property type="term" value="F:sulfotransferase activity"/>
    <property type="evidence" value="ECO:0007669"/>
    <property type="project" value="TreeGrafter"/>
</dbReference>
<organism evidence="6">
    <name type="scientific">Rhodochaete parvula</name>
    <dbReference type="NCBI Taxonomy" id="110510"/>
    <lineage>
        <taxon>Eukaryota</taxon>
        <taxon>Rhodophyta</taxon>
        <taxon>Compsopogonophyceae</taxon>
        <taxon>Rhodochaetales</taxon>
        <taxon>Rhodochaetaceae</taxon>
        <taxon>Rhodochaete</taxon>
    </lineage>
</organism>
<reference evidence="7" key="3">
    <citation type="submission" date="2017-07" db="EMBL/GenBank/DDBJ databases">
        <authorList>
            <person name="Sun Z.S."/>
            <person name="Albrecht U."/>
            <person name="Echele G."/>
            <person name="Lee C.C."/>
        </authorList>
    </citation>
    <scope>NUCLEOTIDE SEQUENCE</scope>
</reference>
<accession>A0A1X9PV61</accession>
<evidence type="ECO:0000256" key="2">
    <source>
        <dbReference type="ARBA" id="ARBA00022741"/>
    </source>
</evidence>
<dbReference type="GO" id="GO:0005524">
    <property type="term" value="F:ATP binding"/>
    <property type="evidence" value="ECO:0007669"/>
    <property type="project" value="UniProtKB-KW"/>
</dbReference>
<dbReference type="InterPro" id="IPR036873">
    <property type="entry name" value="Rhodanese-like_dom_sf"/>
</dbReference>
<dbReference type="PANTHER" id="PTHR10953">
    <property type="entry name" value="UBIQUITIN-ACTIVATING ENZYME E1"/>
    <property type="match status" value="1"/>
</dbReference>
<dbReference type="SUPFAM" id="SSF69572">
    <property type="entry name" value="Activating enzymes of the ubiquitin-like proteins"/>
    <property type="match status" value="1"/>
</dbReference>
<dbReference type="CDD" id="cd00757">
    <property type="entry name" value="ThiF_MoeB_HesA_family"/>
    <property type="match status" value="1"/>
</dbReference>
<dbReference type="FunFam" id="3.40.50.720:FF:000033">
    <property type="entry name" value="Adenylyltransferase and sulfurtransferase MOCS3"/>
    <property type="match status" value="1"/>
</dbReference>
<evidence type="ECO:0000259" key="5">
    <source>
        <dbReference type="PROSITE" id="PS50206"/>
    </source>
</evidence>
<dbReference type="AlphaFoldDB" id="A0A1X9PV61"/>
<dbReference type="EMBL" id="KX284728">
    <property type="protein sequence ID" value="ASK39723.1"/>
    <property type="molecule type" value="Genomic_DNA"/>
</dbReference>
<evidence type="ECO:0000256" key="4">
    <source>
        <dbReference type="ARBA" id="ARBA00072792"/>
    </source>
</evidence>
<dbReference type="Pfam" id="PF00581">
    <property type="entry name" value="Rhodanese"/>
    <property type="match status" value="1"/>
</dbReference>